<sequence length="225" mass="25812">MKRQPIVGIHKVTNEIIPISKVIHVGLKCDCVCYTCGSVLEAVLNTSKRQHFRHSTKTNCNPTPETELHLLAKTIILNNSKIFFPGKGMAEYTNAVCEIRCNDLIPDATVNVNGKEVFIEIVVTHPIDATKYKKYQNKQAVVLVINLEEEDRDLNYEILESLIIDDQFNKHVLSYSQDSIPLQTDNYSLWKWVIGFGLAGIYVWKKVSGNRRPKRYRYNRKSQSN</sequence>
<gene>
    <name evidence="1" type="ORF">ACFSYC_12295</name>
</gene>
<dbReference type="Proteomes" id="UP001597601">
    <property type="component" value="Unassembled WGS sequence"/>
</dbReference>
<evidence type="ECO:0000313" key="1">
    <source>
        <dbReference type="EMBL" id="MFD2865472.1"/>
    </source>
</evidence>
<keyword evidence="2" id="KW-1185">Reference proteome</keyword>
<proteinExistence type="predicted"/>
<dbReference type="RefSeq" id="WP_377127858.1">
    <property type="nucleotide sequence ID" value="NZ_JBHUON010000014.1"/>
</dbReference>
<evidence type="ECO:0000313" key="2">
    <source>
        <dbReference type="Proteomes" id="UP001597601"/>
    </source>
</evidence>
<evidence type="ECO:0008006" key="3">
    <source>
        <dbReference type="Google" id="ProtNLM"/>
    </source>
</evidence>
<protein>
    <recommendedName>
        <fullName evidence="3">LPXTG-motif cell wall-anchored protein</fullName>
    </recommendedName>
</protein>
<reference evidence="2" key="1">
    <citation type="journal article" date="2019" name="Int. J. Syst. Evol. Microbiol.">
        <title>The Global Catalogue of Microorganisms (GCM) 10K type strain sequencing project: providing services to taxonomists for standard genome sequencing and annotation.</title>
        <authorList>
            <consortium name="The Broad Institute Genomics Platform"/>
            <consortium name="The Broad Institute Genome Sequencing Center for Infectious Disease"/>
            <person name="Wu L."/>
            <person name="Ma J."/>
        </authorList>
    </citation>
    <scope>NUCLEOTIDE SEQUENCE [LARGE SCALE GENOMIC DNA]</scope>
    <source>
        <strain evidence="2">KCTC 52232</strain>
    </source>
</reference>
<comment type="caution">
    <text evidence="1">The sequence shown here is derived from an EMBL/GenBank/DDBJ whole genome shotgun (WGS) entry which is preliminary data.</text>
</comment>
<name>A0ABW5XT51_9SPHI</name>
<dbReference type="EMBL" id="JBHUON010000014">
    <property type="protein sequence ID" value="MFD2865472.1"/>
    <property type="molecule type" value="Genomic_DNA"/>
</dbReference>
<accession>A0ABW5XT51</accession>
<organism evidence="1 2">
    <name type="scientific">Mucilaginibacter antarcticus</name>
    <dbReference type="NCBI Taxonomy" id="1855725"/>
    <lineage>
        <taxon>Bacteria</taxon>
        <taxon>Pseudomonadati</taxon>
        <taxon>Bacteroidota</taxon>
        <taxon>Sphingobacteriia</taxon>
        <taxon>Sphingobacteriales</taxon>
        <taxon>Sphingobacteriaceae</taxon>
        <taxon>Mucilaginibacter</taxon>
    </lineage>
</organism>